<dbReference type="InterPro" id="IPR002347">
    <property type="entry name" value="SDR_fam"/>
</dbReference>
<keyword evidence="4" id="KW-1185">Reference proteome</keyword>
<dbReference type="SUPFAM" id="SSF51735">
    <property type="entry name" value="NAD(P)-binding Rossmann-fold domains"/>
    <property type="match status" value="1"/>
</dbReference>
<evidence type="ECO:0000256" key="2">
    <source>
        <dbReference type="RuleBase" id="RU000363"/>
    </source>
</evidence>
<evidence type="ECO:0000313" key="4">
    <source>
        <dbReference type="Proteomes" id="UP001055336"/>
    </source>
</evidence>
<dbReference type="PRINTS" id="PR00081">
    <property type="entry name" value="GDHRDH"/>
</dbReference>
<gene>
    <name evidence="3" type="ORF">MKK62_21615</name>
</gene>
<dbReference type="PANTHER" id="PTHR43157">
    <property type="entry name" value="PHOSPHATIDYLINOSITOL-GLYCAN BIOSYNTHESIS CLASS F PROTEIN-RELATED"/>
    <property type="match status" value="1"/>
</dbReference>
<reference evidence="3" key="1">
    <citation type="submission" date="2022-08" db="EMBL/GenBank/DDBJ databases">
        <title>Whole genome sequencing of non-tuberculosis mycobacteria type-strains.</title>
        <authorList>
            <person name="Igarashi Y."/>
            <person name="Osugi A."/>
            <person name="Mitarai S."/>
        </authorList>
    </citation>
    <scope>NUCLEOTIDE SEQUENCE</scope>
    <source>
        <strain evidence="3">DSM 45127</strain>
    </source>
</reference>
<dbReference type="NCBIfam" id="NF004846">
    <property type="entry name" value="PRK06197.1"/>
    <property type="match status" value="1"/>
</dbReference>
<proteinExistence type="inferred from homology"/>
<name>A0ABY3VP68_9MYCO</name>
<dbReference type="InterPro" id="IPR036291">
    <property type="entry name" value="NAD(P)-bd_dom_sf"/>
</dbReference>
<evidence type="ECO:0000313" key="3">
    <source>
        <dbReference type="EMBL" id="UMB68956.1"/>
    </source>
</evidence>
<dbReference type="PRINTS" id="PR00080">
    <property type="entry name" value="SDRFAMILY"/>
</dbReference>
<dbReference type="NCBIfam" id="NF004513">
    <property type="entry name" value="PRK05854.1"/>
    <property type="match status" value="1"/>
</dbReference>
<dbReference type="Pfam" id="PF00106">
    <property type="entry name" value="adh_short"/>
    <property type="match status" value="1"/>
</dbReference>
<dbReference type="PANTHER" id="PTHR43157:SF31">
    <property type="entry name" value="PHOSPHATIDYLINOSITOL-GLYCAN BIOSYNTHESIS CLASS F PROTEIN"/>
    <property type="match status" value="1"/>
</dbReference>
<evidence type="ECO:0000256" key="1">
    <source>
        <dbReference type="ARBA" id="ARBA00023002"/>
    </source>
</evidence>
<keyword evidence="1" id="KW-0560">Oxidoreductase</keyword>
<accession>A0ABY3VP68</accession>
<sequence>MSKWTTADIPDQTGRVAVITGSNTGLGFETAAVLAAKGAHVVLAVRNLDKGKDAELLIKRRFPSADLALQELDLTSLDSVRAAAEQLRSDHDRIDLLINNAGVMWTPKSNTKDGFELQFGTNHLGHFAFTGLLLDRLLPVAGSRIVTVSSIGHRILADIHFDDLQWEHSYNRVAAYGQAKLANLLFTYELQRRLASHGTTIAAAAHPGGSNTELTRNLPPRVQPVLYRLFGLIAQDADMGALPQLRAATDPAVVGGQYYGPDGFGEMRGYPVVVSSSAKSHDPARQRKLWAVSEELTGVSYPV</sequence>
<dbReference type="CDD" id="cd05327">
    <property type="entry name" value="retinol-DH_like_SDR_c_like"/>
    <property type="match status" value="1"/>
</dbReference>
<organism evidence="3 4">
    <name type="scientific">Mycobacterium paraterrae</name>
    <dbReference type="NCBI Taxonomy" id="577492"/>
    <lineage>
        <taxon>Bacteria</taxon>
        <taxon>Bacillati</taxon>
        <taxon>Actinomycetota</taxon>
        <taxon>Actinomycetes</taxon>
        <taxon>Mycobacteriales</taxon>
        <taxon>Mycobacteriaceae</taxon>
        <taxon>Mycobacterium</taxon>
    </lineage>
</organism>
<protein>
    <submittedName>
        <fullName evidence="3">SDR family NAD(P)-dependent oxidoreductase</fullName>
    </submittedName>
</protein>
<dbReference type="EMBL" id="CP092488">
    <property type="protein sequence ID" value="UMB68956.1"/>
    <property type="molecule type" value="Genomic_DNA"/>
</dbReference>
<dbReference type="RefSeq" id="WP_240260690.1">
    <property type="nucleotide sequence ID" value="NZ_CP092488.2"/>
</dbReference>
<dbReference type="Proteomes" id="UP001055336">
    <property type="component" value="Chromosome"/>
</dbReference>
<comment type="similarity">
    <text evidence="2">Belongs to the short-chain dehydrogenases/reductases (SDR) family.</text>
</comment>
<dbReference type="Gene3D" id="3.40.50.720">
    <property type="entry name" value="NAD(P)-binding Rossmann-like Domain"/>
    <property type="match status" value="1"/>
</dbReference>